<dbReference type="InterPro" id="IPR045851">
    <property type="entry name" value="AMP-bd_C_sf"/>
</dbReference>
<dbReference type="PANTHER" id="PTHR24096">
    <property type="entry name" value="LONG-CHAIN-FATTY-ACID--COA LIGASE"/>
    <property type="match status" value="1"/>
</dbReference>
<dbReference type="PROSITE" id="PS00455">
    <property type="entry name" value="AMP_BINDING"/>
    <property type="match status" value="1"/>
</dbReference>
<proteinExistence type="inferred from homology"/>
<feature type="domain" description="AMP-dependent synthetase/ligase" evidence="3">
    <location>
        <begin position="76"/>
        <end position="425"/>
    </location>
</feature>
<dbReference type="GO" id="GO:0016405">
    <property type="term" value="F:CoA-ligase activity"/>
    <property type="evidence" value="ECO:0007669"/>
    <property type="project" value="TreeGrafter"/>
</dbReference>
<gene>
    <name evidence="5" type="ORF">AQUCO_04000023v1</name>
</gene>
<evidence type="ECO:0008006" key="7">
    <source>
        <dbReference type="Google" id="ProtNLM"/>
    </source>
</evidence>
<comment type="similarity">
    <text evidence="1">Belongs to the ATP-dependent AMP-binding enzyme family.</text>
</comment>
<dbReference type="CDD" id="cd05904">
    <property type="entry name" value="4CL"/>
    <property type="match status" value="1"/>
</dbReference>
<dbReference type="Proteomes" id="UP000230069">
    <property type="component" value="Unassembled WGS sequence"/>
</dbReference>
<reference evidence="5 6" key="1">
    <citation type="submission" date="2017-09" db="EMBL/GenBank/DDBJ databases">
        <title>WGS assembly of Aquilegia coerulea Goldsmith.</title>
        <authorList>
            <person name="Hodges S."/>
            <person name="Kramer E."/>
            <person name="Nordborg M."/>
            <person name="Tomkins J."/>
            <person name="Borevitz J."/>
            <person name="Derieg N."/>
            <person name="Yan J."/>
            <person name="Mihaltcheva S."/>
            <person name="Hayes R.D."/>
            <person name="Rokhsar D."/>
        </authorList>
    </citation>
    <scope>NUCLEOTIDE SEQUENCE [LARGE SCALE GENOMIC DNA]</scope>
    <source>
        <strain evidence="6">cv. Goldsmith</strain>
    </source>
</reference>
<keyword evidence="2" id="KW-0436">Ligase</keyword>
<evidence type="ECO:0000259" key="3">
    <source>
        <dbReference type="Pfam" id="PF00501"/>
    </source>
</evidence>
<sequence>MNSTEYSITHTESDYFLMENSSNTCLINPTNGYCSQTKTFNSLRPLVSLPPPNSPISASQYAFFLFHQNSSSSSSSKTTALIDSNTGYCLSYSQFIHQTQNLASSLQNKIGLSKGDIAFVLSSNCLQIPILFCSLLSLGVVISPANPISTKSEISRQIGLCKATIAFATSSTAYKLPSLHHKTILLDSSEFHSLTTSLISRSELKTREEVIQSDLAAILYSSGTTGKVKGVMLTHWNLTAIVAAIHAVQQKRETPAVVLYTMPYFHVYGFFYSLKSIAMGESVVLMDKFDLRRMLKVVEQFKVTFVAVAPPVIVGMVKNDDLIKSYDLSSLEGVGCGGAPLGKEVIEKFKERFPNVSLGQGYGLTESTGGLFRSLGPEEGCRYGSAGRILSNCQAKIIDPDTGIALPPCKLGELWIRGPLIMKGYVGDDEATSAMLDSEGWLKTGDLCYIDSDGYLFVVDRLKELIKYKGYQVSPAELEQLLQSHPAISDAAVVPYPDEEAGEIPMGFVVRQQDNNINETQIIDFIAKQVAPYKKIRRVVFLESIPRNAAGKILRKDLIKLVTNKNISKL</sequence>
<protein>
    <recommendedName>
        <fullName evidence="7">4-coumarate--CoA ligase</fullName>
    </recommendedName>
</protein>
<dbReference type="Pfam" id="PF00501">
    <property type="entry name" value="AMP-binding"/>
    <property type="match status" value="1"/>
</dbReference>
<name>A0A2G5CQW3_AQUCA</name>
<dbReference type="AlphaFoldDB" id="A0A2G5CQW3"/>
<dbReference type="InterPro" id="IPR025110">
    <property type="entry name" value="AMP-bd_C"/>
</dbReference>
<evidence type="ECO:0000259" key="4">
    <source>
        <dbReference type="Pfam" id="PF13193"/>
    </source>
</evidence>
<evidence type="ECO:0000313" key="6">
    <source>
        <dbReference type="Proteomes" id="UP000230069"/>
    </source>
</evidence>
<dbReference type="OrthoDB" id="10253869at2759"/>
<feature type="domain" description="AMP-binding enzyme C-terminal" evidence="4">
    <location>
        <begin position="477"/>
        <end position="552"/>
    </location>
</feature>
<dbReference type="FunFam" id="3.30.300.30:FF:000007">
    <property type="entry name" value="4-coumarate--CoA ligase 2"/>
    <property type="match status" value="1"/>
</dbReference>
<evidence type="ECO:0000256" key="1">
    <source>
        <dbReference type="ARBA" id="ARBA00006432"/>
    </source>
</evidence>
<dbReference type="InterPro" id="IPR020845">
    <property type="entry name" value="AMP-binding_CS"/>
</dbReference>
<dbReference type="EMBL" id="KZ305057">
    <property type="protein sequence ID" value="PIA33672.1"/>
    <property type="molecule type" value="Genomic_DNA"/>
</dbReference>
<evidence type="ECO:0000256" key="2">
    <source>
        <dbReference type="ARBA" id="ARBA00022598"/>
    </source>
</evidence>
<dbReference type="STRING" id="218851.A0A2G5CQW3"/>
<dbReference type="InterPro" id="IPR042099">
    <property type="entry name" value="ANL_N_sf"/>
</dbReference>
<dbReference type="SUPFAM" id="SSF56801">
    <property type="entry name" value="Acetyl-CoA synthetase-like"/>
    <property type="match status" value="1"/>
</dbReference>
<dbReference type="InParanoid" id="A0A2G5CQW3"/>
<keyword evidence="6" id="KW-1185">Reference proteome</keyword>
<dbReference type="PANTHER" id="PTHR24096:SF160">
    <property type="entry name" value="4-COUMARATE--COA LIGASE-LIKE 9"/>
    <property type="match status" value="1"/>
</dbReference>
<dbReference type="Gene3D" id="3.40.50.12780">
    <property type="entry name" value="N-terminal domain of ligase-like"/>
    <property type="match status" value="1"/>
</dbReference>
<evidence type="ECO:0000313" key="5">
    <source>
        <dbReference type="EMBL" id="PIA33672.1"/>
    </source>
</evidence>
<dbReference type="Gene3D" id="3.30.300.30">
    <property type="match status" value="1"/>
</dbReference>
<organism evidence="5 6">
    <name type="scientific">Aquilegia coerulea</name>
    <name type="common">Rocky mountain columbine</name>
    <dbReference type="NCBI Taxonomy" id="218851"/>
    <lineage>
        <taxon>Eukaryota</taxon>
        <taxon>Viridiplantae</taxon>
        <taxon>Streptophyta</taxon>
        <taxon>Embryophyta</taxon>
        <taxon>Tracheophyta</taxon>
        <taxon>Spermatophyta</taxon>
        <taxon>Magnoliopsida</taxon>
        <taxon>Ranunculales</taxon>
        <taxon>Ranunculaceae</taxon>
        <taxon>Thalictroideae</taxon>
        <taxon>Aquilegia</taxon>
    </lineage>
</organism>
<dbReference type="InterPro" id="IPR000873">
    <property type="entry name" value="AMP-dep_synth/lig_dom"/>
</dbReference>
<accession>A0A2G5CQW3</accession>
<dbReference type="Pfam" id="PF13193">
    <property type="entry name" value="AMP-binding_C"/>
    <property type="match status" value="1"/>
</dbReference>